<evidence type="ECO:0000313" key="1">
    <source>
        <dbReference type="EMBL" id="MBE9193614.1"/>
    </source>
</evidence>
<protein>
    <submittedName>
        <fullName evidence="1">Uncharacterized protein</fullName>
    </submittedName>
</protein>
<evidence type="ECO:0000313" key="2">
    <source>
        <dbReference type="Proteomes" id="UP000651156"/>
    </source>
</evidence>
<dbReference type="EMBL" id="JADEWN010000111">
    <property type="protein sequence ID" value="MBE9193614.1"/>
    <property type="molecule type" value="Genomic_DNA"/>
</dbReference>
<dbReference type="Proteomes" id="UP000651156">
    <property type="component" value="Unassembled WGS sequence"/>
</dbReference>
<dbReference type="RefSeq" id="WP_193934987.1">
    <property type="nucleotide sequence ID" value="NZ_CAWPMZ010000013.1"/>
</dbReference>
<comment type="caution">
    <text evidence="1">The sequence shown here is derived from an EMBL/GenBank/DDBJ whole genome shotgun (WGS) entry which is preliminary data.</text>
</comment>
<keyword evidence="2" id="KW-1185">Reference proteome</keyword>
<gene>
    <name evidence="1" type="ORF">IQ230_25505</name>
</gene>
<reference evidence="1 2" key="1">
    <citation type="submission" date="2020-10" db="EMBL/GenBank/DDBJ databases">
        <authorList>
            <person name="Castelo-Branco R."/>
            <person name="Eusebio N."/>
            <person name="Adriana R."/>
            <person name="Vieira A."/>
            <person name="Brugerolle De Fraissinette N."/>
            <person name="Rezende De Castro R."/>
            <person name="Schneider M.P."/>
            <person name="Vasconcelos V."/>
            <person name="Leao P.N."/>
        </authorList>
    </citation>
    <scope>NUCLEOTIDE SEQUENCE [LARGE SCALE GENOMIC DNA]</scope>
    <source>
        <strain evidence="1 2">LEGE 06123</strain>
    </source>
</reference>
<name>A0ABR9UZ98_9CHRO</name>
<proteinExistence type="predicted"/>
<accession>A0ABR9UZ98</accession>
<sequence>MIHHISIDAHNPLRVASVLAEIWKGKVYQFFYPGSYNVMPFDSYGTGIVVFPHGTVWTLGADTKPAQLLPSASTDLVAIHAAISVPTTQQQIEQIGQREGWRVLTRDQEDSIFRLVEFWVENRILFEFLPPGFETQYLQTMQPKMIEQILGQPIQPIAV</sequence>
<organism evidence="1 2">
    <name type="scientific">Gloeocapsopsis crepidinum LEGE 06123</name>
    <dbReference type="NCBI Taxonomy" id="588587"/>
    <lineage>
        <taxon>Bacteria</taxon>
        <taxon>Bacillati</taxon>
        <taxon>Cyanobacteriota</taxon>
        <taxon>Cyanophyceae</taxon>
        <taxon>Oscillatoriophycideae</taxon>
        <taxon>Chroococcales</taxon>
        <taxon>Chroococcaceae</taxon>
        <taxon>Gloeocapsopsis</taxon>
    </lineage>
</organism>